<dbReference type="SUPFAM" id="SSF48317">
    <property type="entry name" value="Acid phosphatase/Vanadium-dependent haloperoxidase"/>
    <property type="match status" value="1"/>
</dbReference>
<keyword evidence="2" id="KW-1133">Transmembrane helix</keyword>
<comment type="caution">
    <text evidence="4">The sequence shown here is derived from an EMBL/GenBank/DDBJ whole genome shotgun (WGS) entry which is preliminary data.</text>
</comment>
<dbReference type="Gene3D" id="1.20.144.10">
    <property type="entry name" value="Phosphatidic acid phosphatase type 2/haloperoxidase"/>
    <property type="match status" value="1"/>
</dbReference>
<reference evidence="4" key="2">
    <citation type="submission" date="2023-05" db="EMBL/GenBank/DDBJ databases">
        <authorList>
            <person name="Schelkunov M.I."/>
        </authorList>
    </citation>
    <scope>NUCLEOTIDE SEQUENCE</scope>
    <source>
        <strain evidence="4">Hsosn_3</strain>
        <tissue evidence="4">Leaf</tissue>
    </source>
</reference>
<dbReference type="InterPro" id="IPR036938">
    <property type="entry name" value="PAP2/HPO_sf"/>
</dbReference>
<keyword evidence="2" id="KW-0472">Membrane</keyword>
<dbReference type="Proteomes" id="UP001237642">
    <property type="component" value="Unassembled WGS sequence"/>
</dbReference>
<dbReference type="InterPro" id="IPR000326">
    <property type="entry name" value="PAP2/HPO"/>
</dbReference>
<evidence type="ECO:0000313" key="5">
    <source>
        <dbReference type="Proteomes" id="UP001237642"/>
    </source>
</evidence>
<gene>
    <name evidence="4" type="ORF">POM88_039114</name>
</gene>
<dbReference type="GO" id="GO:0005789">
    <property type="term" value="C:endoplasmic reticulum membrane"/>
    <property type="evidence" value="ECO:0007669"/>
    <property type="project" value="TreeGrafter"/>
</dbReference>
<sequence>MFASVPSLIKTRTSCTLFTELESCKHSDLPALKLTFVSKNFKLLTKCGKDRNKISSMTHKKRTGKKGIEALRQHVFIDKSLACPPIFSTGGLESNINNLSKWTVIGFFYTVILLRHDAKALWLALGANLNGILSIVLKKIIKQDRPLPTLKSDFGMPSTHAQSIFFNVFMANLSIMEFFGMNGFVATIAGIILALGSYCSWLRISKQDHTVSQVMVGALVGSIFCIFWFWLWDSVVVEAFSSYLWIRLMLVFGGLGTSLLLTLRCFRDWILEAK</sequence>
<evidence type="ECO:0000256" key="1">
    <source>
        <dbReference type="ARBA" id="ARBA00022801"/>
    </source>
</evidence>
<feature type="transmembrane region" description="Helical" evidence="2">
    <location>
        <begin position="178"/>
        <end position="202"/>
    </location>
</feature>
<evidence type="ECO:0000256" key="2">
    <source>
        <dbReference type="SAM" id="Phobius"/>
    </source>
</evidence>
<keyword evidence="2" id="KW-0812">Transmembrane</keyword>
<keyword evidence="1" id="KW-0378">Hydrolase</keyword>
<feature type="domain" description="Phosphatidic acid phosphatase type 2/haloperoxidase" evidence="3">
    <location>
        <begin position="121"/>
        <end position="232"/>
    </location>
</feature>
<dbReference type="AlphaFoldDB" id="A0AAD8HC55"/>
<name>A0AAD8HC55_9APIA</name>
<organism evidence="4 5">
    <name type="scientific">Heracleum sosnowskyi</name>
    <dbReference type="NCBI Taxonomy" id="360622"/>
    <lineage>
        <taxon>Eukaryota</taxon>
        <taxon>Viridiplantae</taxon>
        <taxon>Streptophyta</taxon>
        <taxon>Embryophyta</taxon>
        <taxon>Tracheophyta</taxon>
        <taxon>Spermatophyta</taxon>
        <taxon>Magnoliopsida</taxon>
        <taxon>eudicotyledons</taxon>
        <taxon>Gunneridae</taxon>
        <taxon>Pentapetalae</taxon>
        <taxon>asterids</taxon>
        <taxon>campanulids</taxon>
        <taxon>Apiales</taxon>
        <taxon>Apiaceae</taxon>
        <taxon>Apioideae</taxon>
        <taxon>apioid superclade</taxon>
        <taxon>Tordylieae</taxon>
        <taxon>Tordyliinae</taxon>
        <taxon>Heracleum</taxon>
    </lineage>
</organism>
<proteinExistence type="predicted"/>
<protein>
    <submittedName>
        <fullName evidence="4">Lipid phosphate phosphatase epsilon 1, chloroplastic</fullName>
    </submittedName>
</protein>
<evidence type="ECO:0000313" key="4">
    <source>
        <dbReference type="EMBL" id="KAK1363553.1"/>
    </source>
</evidence>
<dbReference type="PANTHER" id="PTHR11247:SF40">
    <property type="entry name" value="LIPID PHOSPHATE PHOSPHATASE EPSILON 1, CHLOROPLASTIC"/>
    <property type="match status" value="1"/>
</dbReference>
<dbReference type="GO" id="GO:0006487">
    <property type="term" value="P:protein N-linked glycosylation"/>
    <property type="evidence" value="ECO:0007669"/>
    <property type="project" value="TreeGrafter"/>
</dbReference>
<feature type="transmembrane region" description="Helical" evidence="2">
    <location>
        <begin position="214"/>
        <end position="232"/>
    </location>
</feature>
<dbReference type="Pfam" id="PF01569">
    <property type="entry name" value="PAP2"/>
    <property type="match status" value="1"/>
</dbReference>
<keyword evidence="5" id="KW-1185">Reference proteome</keyword>
<dbReference type="GO" id="GO:0047874">
    <property type="term" value="F:dolichyldiphosphatase activity"/>
    <property type="evidence" value="ECO:0007669"/>
    <property type="project" value="TreeGrafter"/>
</dbReference>
<dbReference type="EMBL" id="JAUIZM010000009">
    <property type="protein sequence ID" value="KAK1363553.1"/>
    <property type="molecule type" value="Genomic_DNA"/>
</dbReference>
<evidence type="ECO:0000259" key="3">
    <source>
        <dbReference type="Pfam" id="PF01569"/>
    </source>
</evidence>
<feature type="transmembrane region" description="Helical" evidence="2">
    <location>
        <begin position="244"/>
        <end position="266"/>
    </location>
</feature>
<dbReference type="PANTHER" id="PTHR11247">
    <property type="entry name" value="PALMITOYL-PROTEIN THIOESTERASE/DOLICHYLDIPHOSPHATASE 1"/>
    <property type="match status" value="1"/>
</dbReference>
<reference evidence="4" key="1">
    <citation type="submission" date="2023-02" db="EMBL/GenBank/DDBJ databases">
        <title>Genome of toxic invasive species Heracleum sosnowskyi carries increased number of genes despite the absence of recent whole-genome duplications.</title>
        <authorList>
            <person name="Schelkunov M."/>
            <person name="Shtratnikova V."/>
            <person name="Makarenko M."/>
            <person name="Klepikova A."/>
            <person name="Omelchenko D."/>
            <person name="Novikova G."/>
            <person name="Obukhova E."/>
            <person name="Bogdanov V."/>
            <person name="Penin A."/>
            <person name="Logacheva M."/>
        </authorList>
    </citation>
    <scope>NUCLEOTIDE SEQUENCE</scope>
    <source>
        <strain evidence="4">Hsosn_3</strain>
        <tissue evidence="4">Leaf</tissue>
    </source>
</reference>
<accession>A0AAD8HC55</accession>
<dbReference type="GO" id="GO:0008610">
    <property type="term" value="P:lipid biosynthetic process"/>
    <property type="evidence" value="ECO:0007669"/>
    <property type="project" value="TreeGrafter"/>
</dbReference>